<name>A0A9P5RSN2_9FUNG</name>
<dbReference type="OrthoDB" id="8922241at2759"/>
<evidence type="ECO:0000256" key="3">
    <source>
        <dbReference type="ARBA" id="ARBA00022737"/>
    </source>
</evidence>
<dbReference type="InterPro" id="IPR051647">
    <property type="entry name" value="Mediator_comp_sub12"/>
</dbReference>
<feature type="region of interest" description="Disordered" evidence="12">
    <location>
        <begin position="233"/>
        <end position="268"/>
    </location>
</feature>
<feature type="compositionally biased region" description="Polar residues" evidence="12">
    <location>
        <begin position="321"/>
        <end position="336"/>
    </location>
</feature>
<evidence type="ECO:0000256" key="1">
    <source>
        <dbReference type="ARBA" id="ARBA00004123"/>
    </source>
</evidence>
<feature type="region of interest" description="Disordered" evidence="12">
    <location>
        <begin position="143"/>
        <end position="163"/>
    </location>
</feature>
<keyword evidence="6" id="KW-0805">Transcription regulation</keyword>
<dbReference type="AlphaFoldDB" id="A0A9P5RSN2"/>
<feature type="region of interest" description="Disordered" evidence="12">
    <location>
        <begin position="463"/>
        <end position="651"/>
    </location>
</feature>
<dbReference type="PANTHER" id="PTHR46007">
    <property type="entry name" value="MEDIATOR OF RNA POLYMERASE II TRANSCRIPTION SUBUNIT 12"/>
    <property type="match status" value="1"/>
</dbReference>
<dbReference type="SUPFAM" id="SSF57667">
    <property type="entry name" value="beta-beta-alpha zinc fingers"/>
    <property type="match status" value="2"/>
</dbReference>
<evidence type="ECO:0000313" key="14">
    <source>
        <dbReference type="EMBL" id="KAF9142451.1"/>
    </source>
</evidence>
<keyword evidence="4 10" id="KW-0863">Zinc-finger</keyword>
<dbReference type="Gene3D" id="3.30.160.60">
    <property type="entry name" value="Classic Zinc Finger"/>
    <property type="match status" value="3"/>
</dbReference>
<feature type="compositionally biased region" description="Polar residues" evidence="12">
    <location>
        <begin position="347"/>
        <end position="357"/>
    </location>
</feature>
<dbReference type="GO" id="GO:0003713">
    <property type="term" value="F:transcription coactivator activity"/>
    <property type="evidence" value="ECO:0007669"/>
    <property type="project" value="TreeGrafter"/>
</dbReference>
<feature type="coiled-coil region" evidence="11">
    <location>
        <begin position="901"/>
        <end position="935"/>
    </location>
</feature>
<dbReference type="PROSITE" id="PS00028">
    <property type="entry name" value="ZINC_FINGER_C2H2_1"/>
    <property type="match status" value="2"/>
</dbReference>
<keyword evidence="7" id="KW-0238">DNA-binding</keyword>
<organism evidence="14 15">
    <name type="scientific">Linnemannia schmuckeri</name>
    <dbReference type="NCBI Taxonomy" id="64567"/>
    <lineage>
        <taxon>Eukaryota</taxon>
        <taxon>Fungi</taxon>
        <taxon>Fungi incertae sedis</taxon>
        <taxon>Mucoromycota</taxon>
        <taxon>Mortierellomycotina</taxon>
        <taxon>Mortierellomycetes</taxon>
        <taxon>Mortierellales</taxon>
        <taxon>Mortierellaceae</taxon>
        <taxon>Linnemannia</taxon>
    </lineage>
</organism>
<keyword evidence="11" id="KW-0175">Coiled coil</keyword>
<evidence type="ECO:0000256" key="2">
    <source>
        <dbReference type="ARBA" id="ARBA00022723"/>
    </source>
</evidence>
<feature type="compositionally biased region" description="Polar residues" evidence="12">
    <location>
        <begin position="386"/>
        <end position="396"/>
    </location>
</feature>
<dbReference type="Proteomes" id="UP000748756">
    <property type="component" value="Unassembled WGS sequence"/>
</dbReference>
<keyword evidence="15" id="KW-1185">Reference proteome</keyword>
<feature type="compositionally biased region" description="Basic residues" evidence="12">
    <location>
        <begin position="513"/>
        <end position="523"/>
    </location>
</feature>
<comment type="caution">
    <text evidence="14">The sequence shown here is derived from an EMBL/GenBank/DDBJ whole genome shotgun (WGS) entry which is preliminary data.</text>
</comment>
<keyword evidence="3" id="KW-0677">Repeat</keyword>
<evidence type="ECO:0000313" key="15">
    <source>
        <dbReference type="Proteomes" id="UP000748756"/>
    </source>
</evidence>
<dbReference type="Pfam" id="PF00096">
    <property type="entry name" value="zf-C2H2"/>
    <property type="match status" value="2"/>
</dbReference>
<proteinExistence type="predicted"/>
<evidence type="ECO:0000256" key="12">
    <source>
        <dbReference type="SAM" id="MobiDB-lite"/>
    </source>
</evidence>
<evidence type="ECO:0000256" key="7">
    <source>
        <dbReference type="ARBA" id="ARBA00023125"/>
    </source>
</evidence>
<feature type="compositionally biased region" description="Basic residues" evidence="12">
    <location>
        <begin position="622"/>
        <end position="637"/>
    </location>
</feature>
<dbReference type="GO" id="GO:0045944">
    <property type="term" value="P:positive regulation of transcription by RNA polymerase II"/>
    <property type="evidence" value="ECO:0007669"/>
    <property type="project" value="TreeGrafter"/>
</dbReference>
<feature type="compositionally biased region" description="Polar residues" evidence="12">
    <location>
        <begin position="638"/>
        <end position="648"/>
    </location>
</feature>
<evidence type="ECO:0000256" key="6">
    <source>
        <dbReference type="ARBA" id="ARBA00023015"/>
    </source>
</evidence>
<dbReference type="PROSITE" id="PS50157">
    <property type="entry name" value="ZINC_FINGER_C2H2_2"/>
    <property type="match status" value="3"/>
</dbReference>
<sequence length="1028" mass="110236">MNSPSLVIPSQQTQQQAQHQHQQHHHQQQPSQHLYSNHQQQQPPTLHTHKNSPMGQQQNLEQIREETVMETAMDNFMAGVESGEYFAQLQLQSPQLPQAPYSLQSQSTFDYSGSNSTNNNSNSAMAISTPLLASQSQTVFDMSGTPGAAGDSTTPTVASTSLSSTGLMTSSMDGSSGYGGGGYPQFSSSANPLFSSPPISSSGAFSPTMPSMSNYFTHQPMTSTNSHRHQFFSNNIIIPPGGSLPAMSRSPHEDSQMTGDHGSSAYMSDSQDTKAWLWDSYPTTNPTPSVEVLMQMQQQEQQQQQQQQQHQQQQQYQLSQDLSSSSGNPAQQQPFMHSQPPPHPFYQQAQDHIQSPPLSAIQPGYTVSSPVTTPPTTPQRHPRLFHSQSQPGLRNIQQQQQKQQLLQQQQQHGLRHRQHSVHFTGGGFVSGDLSGMRTNRHVSLPVGSYSAPIPSLASLSEMMQDSPLGSAGGNDGPPPPMHHHHHHHHFLPTSPPLSSTDLSGASTPTTPKSRSRAGSKSRSRPTSASSVVSVRNAGAPYSPSITNTSGPISVAAASRSPSLIPLSPIPPFKLGDDTDPTSPPPNSYDSGMILVPGTPGAAGNATGASPSGGVAGTTAGGKARRISRTKLPSKSRSRSSTLTASNAGSGLVAGSPAEVATGNLATSPFSLVLSEQEEADLQGLADASGDSLQHHHLQQHQHHQQQLHVQSGIELTPSGSQPGDDIDPFQLDATVQHQQYQHLDPAMLNMSSALNEPDGGLDEDLEDDDGMDEDGAGLGEDGSSTPGAEESLSSANANPTGKPIPCPIPSCSKTFARPFNLNAHVKSHDVLKPYGCHLCSRVFSRKHDLQRHIRVHTGSKPYVCVNCQKAFARTDALCRHYKCEEACREFMQQDEVRKQAQQNVQHSLHQEQIELQQAQQAFALARQQEAEARAAAAAVGGYILEAVAEDATTRTGADVVDELSIKSIIKTEQQQQHQQPKLRRVSTITSLSAAAIDSKTITTTTTTTVTSSSAGTDGSVKAESQQDL</sequence>
<evidence type="ECO:0000256" key="9">
    <source>
        <dbReference type="ARBA" id="ARBA00023242"/>
    </source>
</evidence>
<feature type="compositionally biased region" description="Polar residues" evidence="12">
    <location>
        <begin position="497"/>
        <end position="511"/>
    </location>
</feature>
<evidence type="ECO:0000256" key="8">
    <source>
        <dbReference type="ARBA" id="ARBA00023163"/>
    </source>
</evidence>
<dbReference type="SMART" id="SM00355">
    <property type="entry name" value="ZnF_C2H2"/>
    <property type="match status" value="3"/>
</dbReference>
<evidence type="ECO:0000256" key="10">
    <source>
        <dbReference type="PROSITE-ProRule" id="PRU00042"/>
    </source>
</evidence>
<feature type="region of interest" description="Disordered" evidence="12">
    <location>
        <begin position="295"/>
        <end position="415"/>
    </location>
</feature>
<feature type="domain" description="C2H2-type" evidence="13">
    <location>
        <begin position="862"/>
        <end position="889"/>
    </location>
</feature>
<feature type="domain" description="C2H2-type" evidence="13">
    <location>
        <begin position="804"/>
        <end position="833"/>
    </location>
</feature>
<feature type="region of interest" description="Disordered" evidence="12">
    <location>
        <begin position="750"/>
        <end position="803"/>
    </location>
</feature>
<keyword evidence="8" id="KW-0804">Transcription</keyword>
<feature type="compositionally biased region" description="Polar residues" evidence="12">
    <location>
        <begin position="783"/>
        <end position="799"/>
    </location>
</feature>
<keyword evidence="5" id="KW-0862">Zinc</keyword>
<dbReference type="GO" id="GO:0016592">
    <property type="term" value="C:mediator complex"/>
    <property type="evidence" value="ECO:0007669"/>
    <property type="project" value="TreeGrafter"/>
</dbReference>
<feature type="compositionally biased region" description="Low complexity" evidence="12">
    <location>
        <begin position="596"/>
        <end position="612"/>
    </location>
</feature>
<feature type="compositionally biased region" description="Acidic residues" evidence="12">
    <location>
        <begin position="759"/>
        <end position="775"/>
    </location>
</feature>
<dbReference type="FunFam" id="3.30.160.60:FF:000064">
    <property type="entry name" value="Early growth response protein 3"/>
    <property type="match status" value="1"/>
</dbReference>
<keyword evidence="2" id="KW-0479">Metal-binding</keyword>
<feature type="compositionally biased region" description="Low complexity" evidence="12">
    <location>
        <begin position="295"/>
        <end position="320"/>
    </location>
</feature>
<dbReference type="EMBL" id="JAAAUQ010001149">
    <property type="protein sequence ID" value="KAF9142451.1"/>
    <property type="molecule type" value="Genomic_DNA"/>
</dbReference>
<feature type="compositionally biased region" description="Low complexity" evidence="12">
    <location>
        <begin position="1003"/>
        <end position="1019"/>
    </location>
</feature>
<dbReference type="InterPro" id="IPR013087">
    <property type="entry name" value="Znf_C2H2_type"/>
</dbReference>
<accession>A0A9P5RSN2</accession>
<feature type="compositionally biased region" description="Polar residues" evidence="12">
    <location>
        <begin position="1"/>
        <end position="10"/>
    </location>
</feature>
<feature type="compositionally biased region" description="Basic residues" evidence="12">
    <location>
        <begin position="481"/>
        <end position="490"/>
    </location>
</feature>
<protein>
    <recommendedName>
        <fullName evidence="13">C2H2-type domain-containing protein</fullName>
    </recommendedName>
</protein>
<dbReference type="InterPro" id="IPR036236">
    <property type="entry name" value="Znf_C2H2_sf"/>
</dbReference>
<keyword evidence="9" id="KW-0539">Nucleus</keyword>
<evidence type="ECO:0000259" key="13">
    <source>
        <dbReference type="PROSITE" id="PS50157"/>
    </source>
</evidence>
<feature type="region of interest" description="Disordered" evidence="12">
    <location>
        <begin position="1"/>
        <end position="58"/>
    </location>
</feature>
<dbReference type="GO" id="GO:0003677">
    <property type="term" value="F:DNA binding"/>
    <property type="evidence" value="ECO:0007669"/>
    <property type="project" value="UniProtKB-KW"/>
</dbReference>
<evidence type="ECO:0000256" key="4">
    <source>
        <dbReference type="ARBA" id="ARBA00022771"/>
    </source>
</evidence>
<evidence type="ECO:0000256" key="5">
    <source>
        <dbReference type="ARBA" id="ARBA00022833"/>
    </source>
</evidence>
<reference evidence="14" key="1">
    <citation type="journal article" date="2020" name="Fungal Divers.">
        <title>Resolving the Mortierellaceae phylogeny through synthesis of multi-gene phylogenetics and phylogenomics.</title>
        <authorList>
            <person name="Vandepol N."/>
            <person name="Liber J."/>
            <person name="Desiro A."/>
            <person name="Na H."/>
            <person name="Kennedy M."/>
            <person name="Barry K."/>
            <person name="Grigoriev I.V."/>
            <person name="Miller A.N."/>
            <person name="O'Donnell K."/>
            <person name="Stajich J.E."/>
            <person name="Bonito G."/>
        </authorList>
    </citation>
    <scope>NUCLEOTIDE SEQUENCE</scope>
    <source>
        <strain evidence="14">NRRL 6426</strain>
    </source>
</reference>
<feature type="compositionally biased region" description="Low complexity" evidence="12">
    <location>
        <begin position="524"/>
        <end position="535"/>
    </location>
</feature>
<feature type="compositionally biased region" description="Low complexity" evidence="12">
    <location>
        <begin position="11"/>
        <end position="20"/>
    </location>
</feature>
<evidence type="ECO:0000256" key="11">
    <source>
        <dbReference type="SAM" id="Coils"/>
    </source>
</evidence>
<dbReference type="PANTHER" id="PTHR46007:SF12">
    <property type="entry name" value="C2H2-TYPE DOMAIN-CONTAINING PROTEIN-RELATED"/>
    <property type="match status" value="1"/>
</dbReference>
<feature type="domain" description="C2H2-type" evidence="13">
    <location>
        <begin position="834"/>
        <end position="861"/>
    </location>
</feature>
<feature type="compositionally biased region" description="Low complexity" evidence="12">
    <location>
        <begin position="28"/>
        <end position="44"/>
    </location>
</feature>
<feature type="region of interest" description="Disordered" evidence="12">
    <location>
        <begin position="1003"/>
        <end position="1028"/>
    </location>
</feature>
<gene>
    <name evidence="14" type="ORF">BG015_000862</name>
</gene>
<feature type="compositionally biased region" description="Low complexity" evidence="12">
    <location>
        <begin position="397"/>
        <end position="411"/>
    </location>
</feature>
<dbReference type="GO" id="GO:0008270">
    <property type="term" value="F:zinc ion binding"/>
    <property type="evidence" value="ECO:0007669"/>
    <property type="project" value="UniProtKB-KW"/>
</dbReference>
<comment type="subcellular location">
    <subcellularLocation>
        <location evidence="1">Nucleus</location>
    </subcellularLocation>
</comment>